<evidence type="ECO:0000256" key="1">
    <source>
        <dbReference type="ARBA" id="ARBA00022857"/>
    </source>
</evidence>
<reference evidence="3 4" key="1">
    <citation type="submission" date="2014-09" db="EMBL/GenBank/DDBJ databases">
        <title>Vibrio maritimus JCM 19235. (C45) whole genome shotgun sequence.</title>
        <authorList>
            <person name="Sawabe T."/>
            <person name="Meirelles P."/>
            <person name="Nakanishi M."/>
            <person name="Sayaka M."/>
            <person name="Hattori M."/>
            <person name="Ohkuma M."/>
        </authorList>
    </citation>
    <scope>NUCLEOTIDE SEQUENCE [LARGE SCALE GENOMIC DNA]</scope>
    <source>
        <strain evidence="4">JCM19235</strain>
    </source>
</reference>
<evidence type="ECO:0000313" key="3">
    <source>
        <dbReference type="EMBL" id="GAL17861.1"/>
    </source>
</evidence>
<evidence type="ECO:0000313" key="4">
    <source>
        <dbReference type="Proteomes" id="UP000029228"/>
    </source>
</evidence>
<dbReference type="EMBL" id="BBMR01000002">
    <property type="protein sequence ID" value="GAL17861.1"/>
    <property type="molecule type" value="Genomic_DNA"/>
</dbReference>
<proteinExistence type="predicted"/>
<dbReference type="GO" id="GO:0070402">
    <property type="term" value="F:NADPH binding"/>
    <property type="evidence" value="ECO:0007669"/>
    <property type="project" value="TreeGrafter"/>
</dbReference>
<keyword evidence="1" id="KW-0521">NADP</keyword>
<dbReference type="Pfam" id="PF13602">
    <property type="entry name" value="ADH_zinc_N_2"/>
    <property type="match status" value="1"/>
</dbReference>
<accession>A0A090RRE8</accession>
<keyword evidence="2" id="KW-0560">Oxidoreductase</keyword>
<protein>
    <recommendedName>
        <fullName evidence="5">Quinone oxidoreductase</fullName>
    </recommendedName>
</protein>
<dbReference type="GO" id="GO:0016651">
    <property type="term" value="F:oxidoreductase activity, acting on NAD(P)H"/>
    <property type="evidence" value="ECO:0007669"/>
    <property type="project" value="TreeGrafter"/>
</dbReference>
<name>A0A090RRE8_9VIBR</name>
<evidence type="ECO:0008006" key="5">
    <source>
        <dbReference type="Google" id="ProtNLM"/>
    </source>
</evidence>
<dbReference type="STRING" id="990268.JCM19235_6414"/>
<dbReference type="PANTHER" id="PTHR48106">
    <property type="entry name" value="QUINONE OXIDOREDUCTASE PIG3-RELATED"/>
    <property type="match status" value="1"/>
</dbReference>
<evidence type="ECO:0000256" key="2">
    <source>
        <dbReference type="ARBA" id="ARBA00023002"/>
    </source>
</evidence>
<organism evidence="3 4">
    <name type="scientific">Vibrio maritimus</name>
    <dbReference type="NCBI Taxonomy" id="990268"/>
    <lineage>
        <taxon>Bacteria</taxon>
        <taxon>Pseudomonadati</taxon>
        <taxon>Pseudomonadota</taxon>
        <taxon>Gammaproteobacteria</taxon>
        <taxon>Vibrionales</taxon>
        <taxon>Vibrionaceae</taxon>
        <taxon>Vibrio</taxon>
    </lineage>
</organism>
<comment type="caution">
    <text evidence="3">The sequence shown here is derived from an EMBL/GenBank/DDBJ whole genome shotgun (WGS) entry which is preliminary data.</text>
</comment>
<dbReference type="Gene3D" id="3.90.180.10">
    <property type="entry name" value="Medium-chain alcohol dehydrogenases, catalytic domain"/>
    <property type="match status" value="1"/>
</dbReference>
<dbReference type="Gene3D" id="3.40.50.720">
    <property type="entry name" value="NAD(P)-binding Rossmann-like Domain"/>
    <property type="match status" value="1"/>
</dbReference>
<sequence length="113" mass="12235">MAGDTIVQDLEVLATLGHIVVFGFLAGAGETNLQAEAIKHFSKAPTISYSEIYATYFSNFDLVKESLSEVYRLLDEGKVKPVYSTMPLADAAKAHDMIESGKVLGKLVLTPNL</sequence>
<keyword evidence="4" id="KW-1185">Reference proteome</keyword>
<dbReference type="AlphaFoldDB" id="A0A090RRE8"/>
<gene>
    <name evidence="3" type="ORF">JCM19235_6414</name>
</gene>
<dbReference type="Proteomes" id="UP000029228">
    <property type="component" value="Unassembled WGS sequence"/>
</dbReference>
<dbReference type="PANTHER" id="PTHR48106:SF18">
    <property type="entry name" value="QUINONE OXIDOREDUCTASE PIG3"/>
    <property type="match status" value="1"/>
</dbReference>